<dbReference type="InterPro" id="IPR011050">
    <property type="entry name" value="Pectin_lyase_fold/virulence"/>
</dbReference>
<protein>
    <recommendedName>
        <fullName evidence="5">Pectinesterase</fullName>
        <ecNumber evidence="5">3.1.1.11</ecNumber>
    </recommendedName>
</protein>
<comment type="similarity">
    <text evidence="1">Belongs to the pectinesterase family.</text>
</comment>
<dbReference type="UniPathway" id="UPA00545">
    <property type="reaction ID" value="UER00823"/>
</dbReference>
<keyword evidence="3 5" id="KW-0063">Aspartyl esterase</keyword>
<dbReference type="SUPFAM" id="SSF51126">
    <property type="entry name" value="Pectin lyase-like"/>
    <property type="match status" value="1"/>
</dbReference>
<dbReference type="EMBL" id="WMQE01000009">
    <property type="protein sequence ID" value="MTK20849.1"/>
    <property type="molecule type" value="Genomic_DNA"/>
</dbReference>
<proteinExistence type="inferred from homology"/>
<evidence type="ECO:0000256" key="1">
    <source>
        <dbReference type="ARBA" id="ARBA00008891"/>
    </source>
</evidence>
<evidence type="ECO:0000256" key="2">
    <source>
        <dbReference type="ARBA" id="ARBA00022801"/>
    </source>
</evidence>
<dbReference type="Pfam" id="PF01095">
    <property type="entry name" value="Pectinesterase"/>
    <property type="match status" value="2"/>
</dbReference>
<dbReference type="InterPro" id="IPR000070">
    <property type="entry name" value="Pectinesterase_cat"/>
</dbReference>
<dbReference type="GO" id="GO:0045490">
    <property type="term" value="P:pectin catabolic process"/>
    <property type="evidence" value="ECO:0007669"/>
    <property type="project" value="UniProtKB-UniRule"/>
</dbReference>
<organism evidence="8">
    <name type="scientific">Turicibacter sanguinis</name>
    <dbReference type="NCBI Taxonomy" id="154288"/>
    <lineage>
        <taxon>Bacteria</taxon>
        <taxon>Bacillati</taxon>
        <taxon>Bacillota</taxon>
        <taxon>Erysipelotrichia</taxon>
        <taxon>Erysipelotrichales</taxon>
        <taxon>Turicibacteraceae</taxon>
        <taxon>Turicibacter</taxon>
    </lineage>
</organism>
<reference evidence="8 9" key="1">
    <citation type="journal article" date="2019" name="Nat. Med.">
        <title>A library of human gut bacterial isolates paired with longitudinal multiomics data enables mechanistic microbiome research.</title>
        <authorList>
            <person name="Poyet M."/>
            <person name="Groussin M."/>
            <person name="Gibbons S.M."/>
            <person name="Avila-Pacheco J."/>
            <person name="Jiang X."/>
            <person name="Kearney S.M."/>
            <person name="Perrotta A.R."/>
            <person name="Berdy B."/>
            <person name="Zhao S."/>
            <person name="Lieberman T.D."/>
            <person name="Swanson P.K."/>
            <person name="Smith M."/>
            <person name="Roesemann S."/>
            <person name="Alexander J.E."/>
            <person name="Rich S.A."/>
            <person name="Livny J."/>
            <person name="Vlamakis H."/>
            <person name="Clish C."/>
            <person name="Bullock K."/>
            <person name="Deik A."/>
            <person name="Scott J."/>
            <person name="Pierce K.A."/>
            <person name="Xavier R.J."/>
            <person name="Alm E.J."/>
        </authorList>
    </citation>
    <scope>NUCLEOTIDE SEQUENCE</scope>
    <source>
        <strain evidence="8">BIOML-A179</strain>
        <strain evidence="7 9">BIOML-A198</strain>
    </source>
</reference>
<evidence type="ECO:0000256" key="3">
    <source>
        <dbReference type="ARBA" id="ARBA00023085"/>
    </source>
</evidence>
<evidence type="ECO:0000256" key="4">
    <source>
        <dbReference type="PROSITE-ProRule" id="PRU10040"/>
    </source>
</evidence>
<dbReference type="PANTHER" id="PTHR31321:SF57">
    <property type="entry name" value="PECTINESTERASE 53-RELATED"/>
    <property type="match status" value="1"/>
</dbReference>
<keyword evidence="2 5" id="KW-0378">Hydrolase</keyword>
<dbReference type="EC" id="3.1.1.11" evidence="5"/>
<evidence type="ECO:0000259" key="6">
    <source>
        <dbReference type="Pfam" id="PF01095"/>
    </source>
</evidence>
<gene>
    <name evidence="8" type="ORF">GMA64_09595</name>
    <name evidence="7" type="ORF">GMA92_05385</name>
</gene>
<dbReference type="GO" id="GO:0030599">
    <property type="term" value="F:pectinesterase activity"/>
    <property type="evidence" value="ECO:0007669"/>
    <property type="project" value="UniProtKB-UniRule"/>
</dbReference>
<sequence>MIRVALDGTGDFFTIQEAVDSISDSKPETIYIKKGVYEEKLVIEKPHLTFIGEEAKETIITFSDYAKKQWNEDEIYQTFRTYTALIGANHLCFSNLTFKNEAGKGSEVGQALALYVDGDCIQFHDCYFLAHQDTLFTGPLPPAPIKPGSFVGPREHAKREVGRQYFNNCYIQGDIDFIFGSATAYFEKCTLFSNALNGHSYITAASTQKEEPYGYVFESCQLLSNATPHTVFLGRPWREYAHVAFLNCYMGHHIHPLGWDDWGKLSSHNTVQFVEYNSYGPGATPHQRASYAKVINHPTYYTRERVLKGWNPKC</sequence>
<accession>A0A6I3NIY4</accession>
<dbReference type="PROSITE" id="PS00503">
    <property type="entry name" value="PECTINESTERASE_2"/>
    <property type="match status" value="1"/>
</dbReference>
<evidence type="ECO:0000256" key="5">
    <source>
        <dbReference type="RuleBase" id="RU000589"/>
    </source>
</evidence>
<dbReference type="AlphaFoldDB" id="A0A6I3NIY4"/>
<dbReference type="InterPro" id="IPR012334">
    <property type="entry name" value="Pectin_lyas_fold"/>
</dbReference>
<comment type="pathway">
    <text evidence="5">Glycan metabolism; pectin degradation; 2-dehydro-3-deoxy-D-gluconate from pectin: step 1/5.</text>
</comment>
<dbReference type="GO" id="GO:0042545">
    <property type="term" value="P:cell wall modification"/>
    <property type="evidence" value="ECO:0007669"/>
    <property type="project" value="UniProtKB-UniRule"/>
</dbReference>
<comment type="catalytic activity">
    <reaction evidence="5">
        <text>[(1-&gt;4)-alpha-D-galacturonosyl methyl ester](n) + n H2O = [(1-&gt;4)-alpha-D-galacturonosyl](n) + n methanol + n H(+)</text>
        <dbReference type="Rhea" id="RHEA:22380"/>
        <dbReference type="Rhea" id="RHEA-COMP:14570"/>
        <dbReference type="Rhea" id="RHEA-COMP:14573"/>
        <dbReference type="ChEBI" id="CHEBI:15377"/>
        <dbReference type="ChEBI" id="CHEBI:15378"/>
        <dbReference type="ChEBI" id="CHEBI:17790"/>
        <dbReference type="ChEBI" id="CHEBI:140522"/>
        <dbReference type="ChEBI" id="CHEBI:140523"/>
        <dbReference type="EC" id="3.1.1.11"/>
    </reaction>
</comment>
<dbReference type="Proteomes" id="UP000487649">
    <property type="component" value="Unassembled WGS sequence"/>
</dbReference>
<dbReference type="PANTHER" id="PTHR31321">
    <property type="entry name" value="ACYL-COA THIOESTER HYDROLASE YBHC-RELATED"/>
    <property type="match status" value="1"/>
</dbReference>
<dbReference type="GO" id="GO:0009279">
    <property type="term" value="C:cell outer membrane"/>
    <property type="evidence" value="ECO:0007669"/>
    <property type="project" value="TreeGrafter"/>
</dbReference>
<evidence type="ECO:0000313" key="8">
    <source>
        <dbReference type="EMBL" id="MTL94780.1"/>
    </source>
</evidence>
<feature type="active site" evidence="4">
    <location>
        <position position="176"/>
    </location>
</feature>
<name>A0A6I3NIY4_9FIRM</name>
<dbReference type="Gene3D" id="2.160.20.10">
    <property type="entry name" value="Single-stranded right-handed beta-helix, Pectin lyase-like"/>
    <property type="match status" value="1"/>
</dbReference>
<dbReference type="RefSeq" id="WP_006785777.1">
    <property type="nucleotide sequence ID" value="NZ_CAJJOK010000016.1"/>
</dbReference>
<comment type="caution">
    <text evidence="8">The sequence shown here is derived from an EMBL/GenBank/DDBJ whole genome shotgun (WGS) entry which is preliminary data.</text>
</comment>
<dbReference type="InterPro" id="IPR033131">
    <property type="entry name" value="Pectinesterase_Asp_AS"/>
</dbReference>
<evidence type="ECO:0000313" key="9">
    <source>
        <dbReference type="Proteomes" id="UP000487649"/>
    </source>
</evidence>
<feature type="domain" description="Pectinesterase catalytic" evidence="6">
    <location>
        <begin position="162"/>
        <end position="293"/>
    </location>
</feature>
<evidence type="ECO:0000313" key="7">
    <source>
        <dbReference type="EMBL" id="MTK20849.1"/>
    </source>
</evidence>
<feature type="domain" description="Pectinesterase catalytic" evidence="6">
    <location>
        <begin position="2"/>
        <end position="137"/>
    </location>
</feature>
<dbReference type="EMBL" id="WMQV01000022">
    <property type="protein sequence ID" value="MTL94780.1"/>
    <property type="molecule type" value="Genomic_DNA"/>
</dbReference>